<comment type="similarity">
    <text evidence="2 14">Belongs to the peptidase M50B family.</text>
</comment>
<evidence type="ECO:0000256" key="10">
    <source>
        <dbReference type="ARBA" id="ARBA00022989"/>
    </source>
</evidence>
<comment type="caution">
    <text evidence="20">The sequence shown here is derived from an EMBL/GenBank/DDBJ whole genome shotgun (WGS) entry which is preliminary data.</text>
</comment>
<keyword evidence="9 14" id="KW-0862">Zinc</keyword>
<proteinExistence type="inferred from homology"/>
<evidence type="ECO:0000256" key="14">
    <source>
        <dbReference type="PIRNR" id="PIRNR006404"/>
    </source>
</evidence>
<feature type="transmembrane region" description="Helical" evidence="14">
    <location>
        <begin position="12"/>
        <end position="33"/>
    </location>
</feature>
<gene>
    <name evidence="20" type="ORF">DPM33_04575</name>
</gene>
<keyword evidence="10 14" id="KW-1133">Transmembrane helix</keyword>
<dbReference type="SUPFAM" id="SSF54631">
    <property type="entry name" value="CBS-domain pair"/>
    <property type="match status" value="1"/>
</dbReference>
<keyword evidence="21" id="KW-1185">Reference proteome</keyword>
<evidence type="ECO:0000256" key="12">
    <source>
        <dbReference type="ARBA" id="ARBA00023122"/>
    </source>
</evidence>
<sequence>MSWSLNIGKVAGTVVRLHITFVLFLAWIFASSYASNGAAAAWTTLLFVVLLFLCVLLHEFGHIFTAQAFGVPTPYVTLLPIGGVAQLERIPEEPWEELLIAIAGPAVNVAIAAALIVFAHAHLGATAAMGIDDMQVPIVDRLATVNLFLALFNLIPAFPMDGGRVLRSALASRMGFVRATERAASIGQFIAFVLGFIGLFHNPILVFVAIFVYLAASSEAHSVALRAVSHGVPVRQAMMTQFVTLLPDTHIDDAIEALLRTAQRAFPVVDGNGGFVGILDRTDILRARKQVGPDARVADAMTVPAPTVDCRATLEHAFRAMQDNSASTVGVTDAAGKLVGLVTSETLAEMMALMALPGRAENGGALNQVTPPVRGLDSSAP</sequence>
<dbReference type="SMART" id="SM00116">
    <property type="entry name" value="CBS"/>
    <property type="match status" value="2"/>
</dbReference>
<evidence type="ECO:0000259" key="19">
    <source>
        <dbReference type="PROSITE" id="PS51371"/>
    </source>
</evidence>
<feature type="transmembrane region" description="Helical" evidence="14">
    <location>
        <begin position="39"/>
        <end position="57"/>
    </location>
</feature>
<keyword evidence="11 14" id="KW-0482">Metalloprotease</keyword>
<dbReference type="InterPro" id="IPR046342">
    <property type="entry name" value="CBS_dom_sf"/>
</dbReference>
<evidence type="ECO:0000256" key="3">
    <source>
        <dbReference type="ARBA" id="ARBA00022475"/>
    </source>
</evidence>
<feature type="active site" evidence="15">
    <location>
        <position position="59"/>
    </location>
</feature>
<dbReference type="GO" id="GO:0005886">
    <property type="term" value="C:plasma membrane"/>
    <property type="evidence" value="ECO:0007669"/>
    <property type="project" value="UniProtKB-SubCell"/>
</dbReference>
<dbReference type="Gene3D" id="3.10.580.10">
    <property type="entry name" value="CBS-domain"/>
    <property type="match status" value="1"/>
</dbReference>
<dbReference type="OrthoDB" id="9781963at2"/>
<dbReference type="PIRSF" id="PIRSF006404">
    <property type="entry name" value="UCP006404_Pept_M50_CBS"/>
    <property type="match status" value="1"/>
</dbReference>
<evidence type="ECO:0000256" key="18">
    <source>
        <dbReference type="SAM" id="MobiDB-lite"/>
    </source>
</evidence>
<evidence type="ECO:0000256" key="8">
    <source>
        <dbReference type="ARBA" id="ARBA00022801"/>
    </source>
</evidence>
<feature type="domain" description="CBS" evidence="19">
    <location>
        <begin position="238"/>
        <end position="296"/>
    </location>
</feature>
<feature type="transmembrane region" description="Helical" evidence="14">
    <location>
        <begin position="183"/>
        <end position="216"/>
    </location>
</feature>
<dbReference type="Pfam" id="PF02163">
    <property type="entry name" value="Peptidase_M50"/>
    <property type="match status" value="1"/>
</dbReference>
<keyword evidence="12 17" id="KW-0129">CBS domain</keyword>
<keyword evidence="6 14" id="KW-0479">Metal-binding</keyword>
<dbReference type="AlphaFoldDB" id="A0A330HU99"/>
<evidence type="ECO:0000256" key="5">
    <source>
        <dbReference type="ARBA" id="ARBA00022692"/>
    </source>
</evidence>
<feature type="region of interest" description="Disordered" evidence="18">
    <location>
        <begin position="361"/>
        <end position="381"/>
    </location>
</feature>
<keyword evidence="13 14" id="KW-0472">Membrane</keyword>
<keyword evidence="3 14" id="KW-1003">Cell membrane</keyword>
<evidence type="ECO:0000256" key="17">
    <source>
        <dbReference type="PROSITE-ProRule" id="PRU00703"/>
    </source>
</evidence>
<keyword evidence="4 14" id="KW-0645">Protease</keyword>
<dbReference type="InterPro" id="IPR008915">
    <property type="entry name" value="Peptidase_M50"/>
</dbReference>
<dbReference type="PANTHER" id="PTHR39188">
    <property type="entry name" value="MEMBRANE-ASSOCIATED ZINC METALLOPROTEASE M50B"/>
    <property type="match status" value="1"/>
</dbReference>
<dbReference type="GO" id="GO:0006508">
    <property type="term" value="P:proteolysis"/>
    <property type="evidence" value="ECO:0007669"/>
    <property type="project" value="UniProtKB-KW"/>
</dbReference>
<feature type="transmembrane region" description="Helical" evidence="14">
    <location>
        <begin position="98"/>
        <end position="123"/>
    </location>
</feature>
<dbReference type="InterPro" id="IPR000644">
    <property type="entry name" value="CBS_dom"/>
</dbReference>
<evidence type="ECO:0000256" key="1">
    <source>
        <dbReference type="ARBA" id="ARBA00004651"/>
    </source>
</evidence>
<evidence type="ECO:0000256" key="4">
    <source>
        <dbReference type="ARBA" id="ARBA00022670"/>
    </source>
</evidence>
<evidence type="ECO:0000256" key="2">
    <source>
        <dbReference type="ARBA" id="ARBA00007931"/>
    </source>
</evidence>
<feature type="binding site" evidence="16">
    <location>
        <position position="161"/>
    </location>
    <ligand>
        <name>Zn(2+)</name>
        <dbReference type="ChEBI" id="CHEBI:29105"/>
        <note>catalytic</note>
    </ligand>
</feature>
<reference evidence="20 21" key="1">
    <citation type="submission" date="2018-07" db="EMBL/GenBank/DDBJ databases">
        <title>Diversity of Mesorhizobium strains in Brazil.</title>
        <authorList>
            <person name="Helene L.C.F."/>
            <person name="Dall'Agnol R."/>
            <person name="Delamuta J.R.M."/>
            <person name="Hungria M."/>
        </authorList>
    </citation>
    <scope>NUCLEOTIDE SEQUENCE [LARGE SCALE GENOMIC DNA]</scope>
    <source>
        <strain evidence="20 21">AC99b</strain>
    </source>
</reference>
<comment type="cofactor">
    <cofactor evidence="14 16">
        <name>Zn(2+)</name>
        <dbReference type="ChEBI" id="CHEBI:29105"/>
    </cofactor>
    <text evidence="14 16">Binds 1 zinc ion per subunit.</text>
</comment>
<evidence type="ECO:0000256" key="13">
    <source>
        <dbReference type="ARBA" id="ARBA00023136"/>
    </source>
</evidence>
<dbReference type="InterPro" id="IPR016483">
    <property type="entry name" value="UCP006404_Pept_M50_CBS"/>
</dbReference>
<dbReference type="PANTHER" id="PTHR39188:SF3">
    <property type="entry name" value="STAGE IV SPORULATION PROTEIN FB"/>
    <property type="match status" value="1"/>
</dbReference>
<comment type="subcellular location">
    <subcellularLocation>
        <location evidence="1 14">Cell membrane</location>
        <topology evidence="1 14">Multi-pass membrane protein</topology>
    </subcellularLocation>
</comment>
<organism evidence="20 21">
    <name type="scientific">Mesorhizobium hawassense</name>
    <dbReference type="NCBI Taxonomy" id="1209954"/>
    <lineage>
        <taxon>Bacteria</taxon>
        <taxon>Pseudomonadati</taxon>
        <taxon>Pseudomonadota</taxon>
        <taxon>Alphaproteobacteria</taxon>
        <taxon>Hyphomicrobiales</taxon>
        <taxon>Phyllobacteriaceae</taxon>
        <taxon>Mesorhizobium</taxon>
    </lineage>
</organism>
<evidence type="ECO:0000256" key="6">
    <source>
        <dbReference type="ARBA" id="ARBA00022723"/>
    </source>
</evidence>
<dbReference type="Proteomes" id="UP000251558">
    <property type="component" value="Unassembled WGS sequence"/>
</dbReference>
<keyword evidence="8 14" id="KW-0378">Hydrolase</keyword>
<feature type="transmembrane region" description="Helical" evidence="14">
    <location>
        <begin position="143"/>
        <end position="162"/>
    </location>
</feature>
<evidence type="ECO:0000256" key="16">
    <source>
        <dbReference type="PIRSR" id="PIRSR006404-2"/>
    </source>
</evidence>
<keyword evidence="5 14" id="KW-0812">Transmembrane</keyword>
<evidence type="ECO:0000256" key="11">
    <source>
        <dbReference type="ARBA" id="ARBA00023049"/>
    </source>
</evidence>
<keyword evidence="7" id="KW-0677">Repeat</keyword>
<evidence type="ECO:0000256" key="9">
    <source>
        <dbReference type="ARBA" id="ARBA00022833"/>
    </source>
</evidence>
<dbReference type="EMBL" id="QMBP01000002">
    <property type="protein sequence ID" value="RAZ91773.1"/>
    <property type="molecule type" value="Genomic_DNA"/>
</dbReference>
<dbReference type="Pfam" id="PF00571">
    <property type="entry name" value="CBS"/>
    <property type="match status" value="2"/>
</dbReference>
<feature type="binding site" evidence="16">
    <location>
        <position position="62"/>
    </location>
    <ligand>
        <name>Zn(2+)</name>
        <dbReference type="ChEBI" id="CHEBI:29105"/>
        <note>catalytic</note>
    </ligand>
</feature>
<evidence type="ECO:0000256" key="7">
    <source>
        <dbReference type="ARBA" id="ARBA00022737"/>
    </source>
</evidence>
<protein>
    <recommendedName>
        <fullName evidence="14">Zinc metalloprotease</fullName>
    </recommendedName>
</protein>
<feature type="domain" description="CBS" evidence="19">
    <location>
        <begin position="301"/>
        <end position="361"/>
    </location>
</feature>
<dbReference type="GO" id="GO:0008237">
    <property type="term" value="F:metallopeptidase activity"/>
    <property type="evidence" value="ECO:0007669"/>
    <property type="project" value="UniProtKB-UniRule"/>
</dbReference>
<dbReference type="PROSITE" id="PS51371">
    <property type="entry name" value="CBS"/>
    <property type="match status" value="2"/>
</dbReference>
<evidence type="ECO:0000313" key="20">
    <source>
        <dbReference type="EMBL" id="RAZ91773.1"/>
    </source>
</evidence>
<dbReference type="CDD" id="cd02205">
    <property type="entry name" value="CBS_pair_SF"/>
    <property type="match status" value="1"/>
</dbReference>
<dbReference type="CDD" id="cd06164">
    <property type="entry name" value="S2P-M50_SpoIVFB_CBS"/>
    <property type="match status" value="1"/>
</dbReference>
<feature type="binding site" evidence="16">
    <location>
        <position position="58"/>
    </location>
    <ligand>
        <name>Zn(2+)</name>
        <dbReference type="ChEBI" id="CHEBI:29105"/>
        <note>catalytic</note>
    </ligand>
</feature>
<evidence type="ECO:0000256" key="15">
    <source>
        <dbReference type="PIRSR" id="PIRSR006404-1"/>
    </source>
</evidence>
<dbReference type="GO" id="GO:0046872">
    <property type="term" value="F:metal ion binding"/>
    <property type="evidence" value="ECO:0007669"/>
    <property type="project" value="UniProtKB-UniRule"/>
</dbReference>
<name>A0A330HU99_9HYPH</name>
<evidence type="ECO:0000313" key="21">
    <source>
        <dbReference type="Proteomes" id="UP000251558"/>
    </source>
</evidence>
<accession>A0A330HU99</accession>